<dbReference type="PRINTS" id="PR00320">
    <property type="entry name" value="GPROTEINBRPT"/>
</dbReference>
<comment type="caution">
    <text evidence="8">The sequence shown here is derived from an EMBL/GenBank/DDBJ whole genome shotgun (WGS) entry which is preliminary data.</text>
</comment>
<dbReference type="Pfam" id="PF09384">
    <property type="entry name" value="UTP15_C"/>
    <property type="match status" value="1"/>
</dbReference>
<dbReference type="InterPro" id="IPR036322">
    <property type="entry name" value="WD40_repeat_dom_sf"/>
</dbReference>
<name>A0ABR2WJV1_9FUNG</name>
<dbReference type="PANTHER" id="PTHR19924:SF26">
    <property type="entry name" value="U3 SMALL NUCLEOLAR RNA-ASSOCIATED PROTEIN 15 HOMOLOG"/>
    <property type="match status" value="1"/>
</dbReference>
<gene>
    <name evidence="8" type="primary">utp15_2</name>
    <name evidence="8" type="ORF">K7432_013094</name>
</gene>
<dbReference type="Proteomes" id="UP001479436">
    <property type="component" value="Unassembled WGS sequence"/>
</dbReference>
<dbReference type="InterPro" id="IPR015943">
    <property type="entry name" value="WD40/YVTN_repeat-like_dom_sf"/>
</dbReference>
<feature type="repeat" description="WD" evidence="6">
    <location>
        <begin position="243"/>
        <end position="284"/>
    </location>
</feature>
<feature type="repeat" description="WD" evidence="6">
    <location>
        <begin position="117"/>
        <end position="158"/>
    </location>
</feature>
<dbReference type="CDD" id="cd00200">
    <property type="entry name" value="WD40"/>
    <property type="match status" value="1"/>
</dbReference>
<evidence type="ECO:0000256" key="5">
    <source>
        <dbReference type="ARBA" id="ARBA00023242"/>
    </source>
</evidence>
<organism evidence="8 9">
    <name type="scientific">Basidiobolus ranarum</name>
    <dbReference type="NCBI Taxonomy" id="34480"/>
    <lineage>
        <taxon>Eukaryota</taxon>
        <taxon>Fungi</taxon>
        <taxon>Fungi incertae sedis</taxon>
        <taxon>Zoopagomycota</taxon>
        <taxon>Entomophthoromycotina</taxon>
        <taxon>Basidiobolomycetes</taxon>
        <taxon>Basidiobolales</taxon>
        <taxon>Basidiobolaceae</taxon>
        <taxon>Basidiobolus</taxon>
    </lineage>
</organism>
<evidence type="ECO:0000313" key="8">
    <source>
        <dbReference type="EMBL" id="KAK9761766.1"/>
    </source>
</evidence>
<keyword evidence="9" id="KW-1185">Reference proteome</keyword>
<dbReference type="SMART" id="SM00320">
    <property type="entry name" value="WD40"/>
    <property type="match status" value="7"/>
</dbReference>
<dbReference type="PROSITE" id="PS50082">
    <property type="entry name" value="WD_REPEATS_2"/>
    <property type="match status" value="3"/>
</dbReference>
<evidence type="ECO:0000256" key="1">
    <source>
        <dbReference type="ARBA" id="ARBA00004604"/>
    </source>
</evidence>
<evidence type="ECO:0000259" key="7">
    <source>
        <dbReference type="Pfam" id="PF09384"/>
    </source>
</evidence>
<keyword evidence="5" id="KW-0539">Nucleus</keyword>
<feature type="repeat" description="WD" evidence="6">
    <location>
        <begin position="159"/>
        <end position="201"/>
    </location>
</feature>
<sequence length="509" mass="56987">MEYKRIAVKKFPRLPNRKTPESRYWRKFKSPILIKEYASVTSINFSPVAPYDFAVTSSARVQVYSSKTHSVKKTISRFKDTAYSGSFRNDGKLIVSGDGTGLVQVFDVNSRAILRTFRGHENPVHVAKFSPNNTHILSASDDKTVRIWDIPSETAVSVFEDHTDYVRAGVVSMDNPNLVLSGSYDRTVKLWDLRSNSCAISMNHGEPVEDVLMFPGGGLVVSAGGPNVKIFDLLSGGRTLQTLSNHQKTVTSMCFDGSYSRLLTGSLDHHVKVYNVQDYKVVHSVKYPAPILSIALSPDDTHLVAGMASGLLSVRQRVVKPQETFMTRRSDQINGGTYQYFVRGKGYNPTQDDFKVETMKRKKLTDYDKYLKAFQYSNALDAVLSKNRNPLIVFSLIEELVHRDGLRSSLQGRDDLSLEPIVQFLVKNIAHPRYTGLLVDVANVILDMYSVVLGQSPLIDELFQSLNERVKKEINFEKDLMKVIGSLDMLFSKASSKAPNMPVSQVNGH</sequence>
<dbReference type="Pfam" id="PF00400">
    <property type="entry name" value="WD40"/>
    <property type="match status" value="3"/>
</dbReference>
<dbReference type="InterPro" id="IPR020472">
    <property type="entry name" value="WD40_PAC1"/>
</dbReference>
<dbReference type="EMBL" id="JASJQH010001229">
    <property type="protein sequence ID" value="KAK9761766.1"/>
    <property type="molecule type" value="Genomic_DNA"/>
</dbReference>
<proteinExistence type="predicted"/>
<feature type="domain" description="U3 small nucleolar RNA-associated protein 15 C-terminal" evidence="7">
    <location>
        <begin position="347"/>
        <end position="490"/>
    </location>
</feature>
<dbReference type="Gene3D" id="2.130.10.10">
    <property type="entry name" value="YVTN repeat-like/Quinoprotein amine dehydrogenase"/>
    <property type="match status" value="3"/>
</dbReference>
<dbReference type="SUPFAM" id="SSF50978">
    <property type="entry name" value="WD40 repeat-like"/>
    <property type="match status" value="1"/>
</dbReference>
<dbReference type="InterPro" id="IPR001680">
    <property type="entry name" value="WD40_rpt"/>
</dbReference>
<dbReference type="PROSITE" id="PS00678">
    <property type="entry name" value="WD_REPEATS_1"/>
    <property type="match status" value="2"/>
</dbReference>
<dbReference type="InterPro" id="IPR018983">
    <property type="entry name" value="U3_snoRNA-assocProt_15_C"/>
</dbReference>
<protein>
    <submittedName>
        <fullName evidence="8">U3 small nucleolar RNA-associated protein 15</fullName>
    </submittedName>
</protein>
<keyword evidence="3 6" id="KW-0853">WD repeat</keyword>
<dbReference type="InterPro" id="IPR019775">
    <property type="entry name" value="WD40_repeat_CS"/>
</dbReference>
<keyword evidence="2" id="KW-0698">rRNA processing</keyword>
<reference evidence="8 9" key="1">
    <citation type="submission" date="2023-04" db="EMBL/GenBank/DDBJ databases">
        <title>Genome of Basidiobolus ranarum AG-B5.</title>
        <authorList>
            <person name="Stajich J.E."/>
            <person name="Carter-House D."/>
            <person name="Gryganskyi A."/>
        </authorList>
    </citation>
    <scope>NUCLEOTIDE SEQUENCE [LARGE SCALE GENOMIC DNA]</scope>
    <source>
        <strain evidence="8 9">AG-B5</strain>
    </source>
</reference>
<comment type="subcellular location">
    <subcellularLocation>
        <location evidence="1">Nucleus</location>
        <location evidence="1">Nucleolus</location>
    </subcellularLocation>
</comment>
<evidence type="ECO:0000256" key="2">
    <source>
        <dbReference type="ARBA" id="ARBA00022552"/>
    </source>
</evidence>
<dbReference type="PANTHER" id="PTHR19924">
    <property type="entry name" value="UTP15 U3 SMALL NUCLEOLAR RNA-ASSOCIATED PROTEIN 15 FAMILY MEMBER"/>
    <property type="match status" value="1"/>
</dbReference>
<evidence type="ECO:0000256" key="3">
    <source>
        <dbReference type="ARBA" id="ARBA00022574"/>
    </source>
</evidence>
<evidence type="ECO:0000256" key="6">
    <source>
        <dbReference type="PROSITE-ProRule" id="PRU00221"/>
    </source>
</evidence>
<evidence type="ECO:0000256" key="4">
    <source>
        <dbReference type="ARBA" id="ARBA00022737"/>
    </source>
</evidence>
<evidence type="ECO:0000313" key="9">
    <source>
        <dbReference type="Proteomes" id="UP001479436"/>
    </source>
</evidence>
<dbReference type="PROSITE" id="PS50294">
    <property type="entry name" value="WD_REPEATS_REGION"/>
    <property type="match status" value="3"/>
</dbReference>
<keyword evidence="4" id="KW-0677">Repeat</keyword>
<accession>A0ABR2WJV1</accession>